<keyword evidence="6" id="KW-0479">Metal-binding</keyword>
<dbReference type="CDD" id="cd05670">
    <property type="entry name" value="M20_Acy1_YkuR-like"/>
    <property type="match status" value="1"/>
</dbReference>
<dbReference type="PANTHER" id="PTHR11014:SF98">
    <property type="entry name" value="N-ACETYLDIAMINOPIMELATE DEACETYLASE"/>
    <property type="match status" value="1"/>
</dbReference>
<evidence type="ECO:0000256" key="4">
    <source>
        <dbReference type="ARBA" id="ARBA00023154"/>
    </source>
</evidence>
<evidence type="ECO:0000256" key="6">
    <source>
        <dbReference type="PIRSR" id="PIRSR005962-1"/>
    </source>
</evidence>
<evidence type="ECO:0000313" key="9">
    <source>
        <dbReference type="Proteomes" id="UP000522720"/>
    </source>
</evidence>
<keyword evidence="3 5" id="KW-0220">Diaminopimelate biosynthesis</keyword>
<keyword evidence="1 5" id="KW-0028">Amino-acid biosynthesis</keyword>
<name>A0A7X6MWE1_9STRE</name>
<feature type="domain" description="Peptidase M20 dimerisation" evidence="7">
    <location>
        <begin position="175"/>
        <end position="270"/>
    </location>
</feature>
<reference evidence="8 9" key="1">
    <citation type="submission" date="2020-04" db="EMBL/GenBank/DDBJ databases">
        <title>MicrobeNet Type strains.</title>
        <authorList>
            <person name="Nicholson A.C."/>
        </authorList>
    </citation>
    <scope>NUCLEOTIDE SEQUENCE [LARGE SCALE GENOMIC DNA]</scope>
    <source>
        <strain evidence="8 9">CCUG 69612</strain>
    </source>
</reference>
<dbReference type="GO" id="GO:0009089">
    <property type="term" value="P:lysine biosynthetic process via diaminopimelate"/>
    <property type="evidence" value="ECO:0007669"/>
    <property type="project" value="UniProtKB-UniRule"/>
</dbReference>
<comment type="caution">
    <text evidence="8">The sequence shown here is derived from an EMBL/GenBank/DDBJ whole genome shotgun (WGS) entry which is preliminary data.</text>
</comment>
<dbReference type="GO" id="GO:0050118">
    <property type="term" value="F:N-acetyldiaminopimelate deacetylase activity"/>
    <property type="evidence" value="ECO:0007669"/>
    <property type="project" value="UniProtKB-UniRule"/>
</dbReference>
<feature type="binding site" evidence="6">
    <location>
        <position position="97"/>
    </location>
    <ligand>
        <name>Mn(2+)</name>
        <dbReference type="ChEBI" id="CHEBI:29035"/>
        <label>2</label>
    </ligand>
</feature>
<dbReference type="Gene3D" id="3.40.630.10">
    <property type="entry name" value="Zn peptidases"/>
    <property type="match status" value="1"/>
</dbReference>
<dbReference type="GO" id="GO:0019877">
    <property type="term" value="P:diaminopimelate biosynthetic process"/>
    <property type="evidence" value="ECO:0007669"/>
    <property type="project" value="UniProtKB-UniRule"/>
</dbReference>
<dbReference type="PIRSF" id="PIRSF005962">
    <property type="entry name" value="Pept_M20D_amidohydro"/>
    <property type="match status" value="1"/>
</dbReference>
<dbReference type="HAMAP" id="MF_01692">
    <property type="entry name" value="DapEL"/>
    <property type="match status" value="1"/>
</dbReference>
<organism evidence="8 9">
    <name type="scientific">Streptococcus ovuberis</name>
    <dbReference type="NCBI Taxonomy" id="1936207"/>
    <lineage>
        <taxon>Bacteria</taxon>
        <taxon>Bacillati</taxon>
        <taxon>Bacillota</taxon>
        <taxon>Bacilli</taxon>
        <taxon>Lactobacillales</taxon>
        <taxon>Streptococcaceae</taxon>
        <taxon>Streptococcus</taxon>
    </lineage>
</organism>
<comment type="function">
    <text evidence="5">Catalyzes the conversion of N-acetyl-diaminopimelate to diaminopimelate and acetate.</text>
</comment>
<dbReference type="Pfam" id="PF01546">
    <property type="entry name" value="Peptidase_M20"/>
    <property type="match status" value="1"/>
</dbReference>
<evidence type="ECO:0000313" key="8">
    <source>
        <dbReference type="EMBL" id="NKZ19615.1"/>
    </source>
</evidence>
<dbReference type="AlphaFoldDB" id="A0A7X6MWE1"/>
<dbReference type="FunFam" id="3.30.70.360:FF:000001">
    <property type="entry name" value="N-acetyldiaminopimelate deacetylase"/>
    <property type="match status" value="1"/>
</dbReference>
<keyword evidence="4 5" id="KW-0457">Lysine biosynthesis</keyword>
<dbReference type="GO" id="GO:0046872">
    <property type="term" value="F:metal ion binding"/>
    <property type="evidence" value="ECO:0007669"/>
    <property type="project" value="UniProtKB-KW"/>
</dbReference>
<protein>
    <recommendedName>
        <fullName evidence="5">N-acetyldiaminopimelate deacetylase</fullName>
        <ecNumber evidence="5">3.5.1.47</ecNumber>
    </recommendedName>
</protein>
<dbReference type="SUPFAM" id="SSF53187">
    <property type="entry name" value="Zn-dependent exopeptidases"/>
    <property type="match status" value="1"/>
</dbReference>
<dbReference type="InterPro" id="IPR017439">
    <property type="entry name" value="Amidohydrolase"/>
</dbReference>
<evidence type="ECO:0000256" key="3">
    <source>
        <dbReference type="ARBA" id="ARBA00022915"/>
    </source>
</evidence>
<dbReference type="InterPro" id="IPR023905">
    <property type="entry name" value="AcetylDAP_deacetylase"/>
</dbReference>
<dbReference type="UniPathway" id="UPA00034">
    <property type="reaction ID" value="UER00024"/>
</dbReference>
<dbReference type="RefSeq" id="WP_168548368.1">
    <property type="nucleotide sequence ID" value="NZ_JAAXPR010000002.1"/>
</dbReference>
<dbReference type="Pfam" id="PF07687">
    <property type="entry name" value="M20_dimer"/>
    <property type="match status" value="1"/>
</dbReference>
<comment type="cofactor">
    <cofactor evidence="6">
        <name>Mn(2+)</name>
        <dbReference type="ChEBI" id="CHEBI:29035"/>
    </cofactor>
    <text evidence="6">The Mn(2+) ion enhances activity.</text>
</comment>
<evidence type="ECO:0000256" key="1">
    <source>
        <dbReference type="ARBA" id="ARBA00022605"/>
    </source>
</evidence>
<evidence type="ECO:0000256" key="2">
    <source>
        <dbReference type="ARBA" id="ARBA00022801"/>
    </source>
</evidence>
<dbReference type="NCBIfam" id="TIGR01891">
    <property type="entry name" value="amidohydrolases"/>
    <property type="match status" value="1"/>
</dbReference>
<feature type="binding site" evidence="6">
    <location>
        <position position="129"/>
    </location>
    <ligand>
        <name>Mn(2+)</name>
        <dbReference type="ChEBI" id="CHEBI:29035"/>
        <label>2</label>
    </ligand>
</feature>
<feature type="binding site" evidence="6">
    <location>
        <position position="95"/>
    </location>
    <ligand>
        <name>Mn(2+)</name>
        <dbReference type="ChEBI" id="CHEBI:29035"/>
        <label>2</label>
    </ligand>
</feature>
<dbReference type="InterPro" id="IPR011650">
    <property type="entry name" value="Peptidase_M20_dimer"/>
</dbReference>
<keyword evidence="9" id="KW-1185">Reference proteome</keyword>
<proteinExistence type="inferred from homology"/>
<dbReference type="PANTHER" id="PTHR11014">
    <property type="entry name" value="PEPTIDASE M20 FAMILY MEMBER"/>
    <property type="match status" value="1"/>
</dbReference>
<dbReference type="InterPro" id="IPR002933">
    <property type="entry name" value="Peptidase_M20"/>
</dbReference>
<dbReference type="Proteomes" id="UP000522720">
    <property type="component" value="Unassembled WGS sequence"/>
</dbReference>
<evidence type="ECO:0000259" key="7">
    <source>
        <dbReference type="Pfam" id="PF07687"/>
    </source>
</evidence>
<accession>A0A7X6MWE1</accession>
<comment type="similarity">
    <text evidence="5">Belongs to the peptidase M20A family. N-acetyldiaminopimelate deacetylase subfamily.</text>
</comment>
<feature type="binding site" evidence="6">
    <location>
        <position position="349"/>
    </location>
    <ligand>
        <name>Mn(2+)</name>
        <dbReference type="ChEBI" id="CHEBI:29035"/>
        <label>2</label>
    </ligand>
</feature>
<feature type="binding site" evidence="6">
    <location>
        <position position="155"/>
    </location>
    <ligand>
        <name>Mn(2+)</name>
        <dbReference type="ChEBI" id="CHEBI:29035"/>
        <label>2</label>
    </ligand>
</feature>
<dbReference type="SUPFAM" id="SSF55031">
    <property type="entry name" value="Bacterial exopeptidase dimerisation domain"/>
    <property type="match status" value="1"/>
</dbReference>
<dbReference type="EC" id="3.5.1.47" evidence="5"/>
<keyword evidence="2 5" id="KW-0378">Hydrolase</keyword>
<feature type="active site" evidence="5">
    <location>
        <position position="70"/>
    </location>
</feature>
<feature type="active site" description="Proton acceptor" evidence="5">
    <location>
        <position position="129"/>
    </location>
</feature>
<dbReference type="InterPro" id="IPR036264">
    <property type="entry name" value="Bact_exopeptidase_dim_dom"/>
</dbReference>
<keyword evidence="6" id="KW-0464">Manganese</keyword>
<dbReference type="EMBL" id="JAAXPR010000002">
    <property type="protein sequence ID" value="NKZ19615.1"/>
    <property type="molecule type" value="Genomic_DNA"/>
</dbReference>
<sequence>MTLNLIAIRRELHQIPEIGLEEYKTQAYLLQQLEGLLSTCSFASIKTWRTGIVVTLTGYAAEKTIAWRTDIDGLPIVEETGLDFASQHEGRMHACGHDFHMTIALGLLEKIAEQQPKNNFLILFQPAEENLAGGKLMYEAGVLEDCKPDEFYALHVRPDLKVGALATNTSTLFAGTCEVKITFTGKGGHAAFPHTANDALVAASYFVTQVQSIVSRNVDPIEGAVVTFGSFHAGTTNNVIAETAHLHGTIRSLTREMGQLVQKRVKAVAEGIAASFGVAVSIDLIEAGYLPVENNPELAGQFMAFYENDPEVTMLDCLPAMTGEDFGFLLSKIPGVMFWLGVDTPYPLHNPKLSPDEAALPFAVEKVGNFLASRLNGASSV</sequence>
<comment type="catalytic activity">
    <reaction evidence="5">
        <text>N-acetyl-(2S,6S)-2,6-diaminopimelate + H2O = (2S,6S)-2,6-diaminopimelate + acetate</text>
        <dbReference type="Rhea" id="RHEA:20405"/>
        <dbReference type="ChEBI" id="CHEBI:15377"/>
        <dbReference type="ChEBI" id="CHEBI:30089"/>
        <dbReference type="ChEBI" id="CHEBI:57609"/>
        <dbReference type="ChEBI" id="CHEBI:58767"/>
        <dbReference type="EC" id="3.5.1.47"/>
    </reaction>
</comment>
<dbReference type="Gene3D" id="3.30.70.360">
    <property type="match status" value="1"/>
</dbReference>
<gene>
    <name evidence="8" type="ORF">HF992_01890</name>
</gene>
<comment type="pathway">
    <text evidence="5">Amino-acid biosynthesis; L-lysine biosynthesis via DAP pathway; LL-2,6-diaminopimelate from (S)-tetrahydrodipicolinate (acetylase route): step 3/3.</text>
</comment>
<evidence type="ECO:0000256" key="5">
    <source>
        <dbReference type="HAMAP-Rule" id="MF_01692"/>
    </source>
</evidence>